<gene>
    <name evidence="3" type="ORF">BGL_2c10270</name>
</gene>
<accession>A0A0B6S730</accession>
<dbReference type="AlphaFoldDB" id="A0A0B6S730"/>
<keyword evidence="1" id="KW-0812">Transmembrane</keyword>
<dbReference type="EMBL" id="CP002581">
    <property type="protein sequence ID" value="AJK49105.1"/>
    <property type="molecule type" value="Genomic_DNA"/>
</dbReference>
<proteinExistence type="predicted"/>
<reference evidence="4" key="1">
    <citation type="submission" date="2011-03" db="EMBL/GenBank/DDBJ databases">
        <authorList>
            <person name="Voget S."/>
            <person name="Streit W.R."/>
            <person name="Jaeger K.E."/>
            <person name="Daniel R."/>
        </authorList>
    </citation>
    <scope>NUCLEOTIDE SEQUENCE [LARGE SCALE GENOMIC DNA]</scope>
    <source>
        <strain evidence="4">PG1</strain>
    </source>
</reference>
<keyword evidence="4" id="KW-1185">Reference proteome</keyword>
<dbReference type="RefSeq" id="WP_052498541.1">
    <property type="nucleotide sequence ID" value="NZ_CP002581.1"/>
</dbReference>
<keyword evidence="1" id="KW-0472">Membrane</keyword>
<sequence>MRVNRSHARPAALVAGSLLTLTLAIGAHAQGSAPAAPAGVQSTQPVLPVIATIAPIFNQLVYFRLPTRFVSIYEGTHADDYAHEWVLPGETNANWTQMITLTGAQNVIAKHPEANAKSYATSIAAGFQRACPQSFAAKGIFDGKLNGSDAFSMVVSCGNAAASAGHSETTAITVVKGAKDLYTLQWAQRGPQATKPATIDAEMWLQRIRNLMPLKVCPIVAGEKAPYPSCSANVS</sequence>
<keyword evidence="1" id="KW-1133">Transmembrane helix</keyword>
<evidence type="ECO:0000256" key="2">
    <source>
        <dbReference type="SAM" id="SignalP"/>
    </source>
</evidence>
<dbReference type="KEGG" id="bgp:BGL_2c10270"/>
<protein>
    <recommendedName>
        <fullName evidence="5">Sensor domain-containing protein</fullName>
    </recommendedName>
</protein>
<organism evidence="3 4">
    <name type="scientific">Burkholderia plantarii</name>
    <dbReference type="NCBI Taxonomy" id="41899"/>
    <lineage>
        <taxon>Bacteria</taxon>
        <taxon>Pseudomonadati</taxon>
        <taxon>Pseudomonadota</taxon>
        <taxon>Betaproteobacteria</taxon>
        <taxon>Burkholderiales</taxon>
        <taxon>Burkholderiaceae</taxon>
        <taxon>Burkholderia</taxon>
    </lineage>
</organism>
<name>A0A0B6S730_BURPL</name>
<dbReference type="HOGENOM" id="CLU_1271029_0_0_4"/>
<evidence type="ECO:0000313" key="3">
    <source>
        <dbReference type="EMBL" id="AJK49105.1"/>
    </source>
</evidence>
<dbReference type="Proteomes" id="UP000031838">
    <property type="component" value="Chromosome 2"/>
</dbReference>
<feature type="signal peptide" evidence="2">
    <location>
        <begin position="1"/>
        <end position="29"/>
    </location>
</feature>
<evidence type="ECO:0008006" key="5">
    <source>
        <dbReference type="Google" id="ProtNLM"/>
    </source>
</evidence>
<evidence type="ECO:0000256" key="1">
    <source>
        <dbReference type="SAM" id="Phobius"/>
    </source>
</evidence>
<evidence type="ECO:0000313" key="4">
    <source>
        <dbReference type="Proteomes" id="UP000031838"/>
    </source>
</evidence>
<reference evidence="3 4" key="2">
    <citation type="journal article" date="2016" name="Appl. Microbiol. Biotechnol.">
        <title>Mutations improving production and secretion of extracellular lipase by Burkholderia glumae PG1.</title>
        <authorList>
            <person name="Knapp A."/>
            <person name="Voget S."/>
            <person name="Gao R."/>
            <person name="Zaburannyi N."/>
            <person name="Krysciak D."/>
            <person name="Breuer M."/>
            <person name="Hauer B."/>
            <person name="Streit W.R."/>
            <person name="Muller R."/>
            <person name="Daniel R."/>
            <person name="Jaeger K.E."/>
        </authorList>
    </citation>
    <scope>NUCLEOTIDE SEQUENCE [LARGE SCALE GENOMIC DNA]</scope>
    <source>
        <strain evidence="3 4">PG1</strain>
    </source>
</reference>
<feature type="chain" id="PRO_5002122286" description="Sensor domain-containing protein" evidence="2">
    <location>
        <begin position="30"/>
        <end position="235"/>
    </location>
</feature>
<feature type="transmembrane region" description="Helical" evidence="1">
    <location>
        <begin position="45"/>
        <end position="63"/>
    </location>
</feature>
<keyword evidence="2" id="KW-0732">Signal</keyword>
<dbReference type="OrthoDB" id="8564128at2"/>